<keyword evidence="3" id="KW-1185">Reference proteome</keyword>
<dbReference type="GeneID" id="24422887"/>
<dbReference type="KEGG" id="vg:24422887"/>
<dbReference type="Pfam" id="PF02562">
    <property type="entry name" value="PhoH"/>
    <property type="match status" value="1"/>
</dbReference>
<organism evidence="2 3">
    <name type="scientific">Sinorhizobium phage phiM12</name>
    <dbReference type="NCBI Taxonomy" id="1357423"/>
    <lineage>
        <taxon>Viruses</taxon>
        <taxon>Duplodnaviria</taxon>
        <taxon>Heunggongvirae</taxon>
        <taxon>Uroviricota</taxon>
        <taxon>Caudoviricetes</taxon>
        <taxon>Emdodecavirus</taxon>
        <taxon>Emdodecavirus M12</taxon>
    </lineage>
</organism>
<dbReference type="Proteomes" id="UP000015089">
    <property type="component" value="Segment"/>
</dbReference>
<reference evidence="2 3" key="1">
    <citation type="journal article" date="2014" name="Virology">
        <title>The genome, proteome and phylogenetic analysis of Sinorhizobium meliloti phage PhiM12, the founder of a new group of T4-superfamily phages.</title>
        <authorList>
            <person name="Brewer T.E."/>
            <person name="Elizabeth Stroupe M."/>
            <person name="Jones K.M."/>
        </authorList>
    </citation>
    <scope>NUCLEOTIDE SEQUENCE [LARGE SCALE GENOMIC DNA]</scope>
</reference>
<dbReference type="SUPFAM" id="SSF52540">
    <property type="entry name" value="P-loop containing nucleoside triphosphate hydrolases"/>
    <property type="match status" value="1"/>
</dbReference>
<dbReference type="InterPro" id="IPR003714">
    <property type="entry name" value="PhoH"/>
</dbReference>
<accession>S5MB97</accession>
<dbReference type="EMBL" id="KF381361">
    <property type="protein sequence ID" value="AGR47898.1"/>
    <property type="molecule type" value="Genomic_DNA"/>
</dbReference>
<dbReference type="GO" id="GO:0005524">
    <property type="term" value="F:ATP binding"/>
    <property type="evidence" value="ECO:0007669"/>
    <property type="project" value="InterPro"/>
</dbReference>
<feature type="domain" description="PhoH-like protein" evidence="1">
    <location>
        <begin position="26"/>
        <end position="81"/>
    </location>
</feature>
<reference evidence="2 3" key="2">
    <citation type="journal article" date="2014" name="Virology">
        <title>The structure of Sinorhizobium meliloti phage PhiM12, which has a novel T=19l triangulation number and is the founder of a new group of T4-superfamily phages.</title>
        <authorList>
            <person name="Stroupe M.E."/>
            <person name="Brewer T.E."/>
            <person name="Sousa D.R."/>
            <person name="Jones K.M."/>
        </authorList>
    </citation>
    <scope>NUCLEOTIDE SEQUENCE [LARGE SCALE GENOMIC DNA]</scope>
</reference>
<gene>
    <name evidence="2" type="primary">phoH</name>
    <name evidence="2" type="ORF">SmphiM12_266</name>
</gene>
<evidence type="ECO:0000259" key="1">
    <source>
        <dbReference type="Pfam" id="PF02562"/>
    </source>
</evidence>
<dbReference type="Gene3D" id="3.40.50.300">
    <property type="entry name" value="P-loop containing nucleotide triphosphate hydrolases"/>
    <property type="match status" value="1"/>
</dbReference>
<name>S5MB97_9CAUD</name>
<proteinExistence type="predicted"/>
<dbReference type="InterPro" id="IPR027417">
    <property type="entry name" value="P-loop_NTPase"/>
</dbReference>
<protein>
    <submittedName>
        <fullName evidence="2">p-starvation inducible protein</fullName>
    </submittedName>
</protein>
<evidence type="ECO:0000313" key="2">
    <source>
        <dbReference type="EMBL" id="AGR47898.1"/>
    </source>
</evidence>
<evidence type="ECO:0000313" key="3">
    <source>
        <dbReference type="Proteomes" id="UP000015089"/>
    </source>
</evidence>
<sequence length="85" mass="9821">MKAPNRKARRQAQRNDNRFGIEIEFQPLNDRQEDFVNAWENGSNIFSYGSAGTGKTFLALYLALKELFENPVIKKIMIVRTRSIS</sequence>
<dbReference type="RefSeq" id="YP_009143121.1">
    <property type="nucleotide sequence ID" value="NC_027204.1"/>
</dbReference>